<protein>
    <recommendedName>
        <fullName evidence="3">Ubiquitin-like domain-containing protein</fullName>
    </recommendedName>
</protein>
<evidence type="ECO:0000313" key="2">
    <source>
        <dbReference type="Proteomes" id="UP000030687"/>
    </source>
</evidence>
<evidence type="ECO:0000313" key="1">
    <source>
        <dbReference type="EMBL" id="ESR42058.1"/>
    </source>
</evidence>
<keyword evidence="2" id="KW-1185">Reference proteome</keyword>
<dbReference type="PANTHER" id="PTHR10666">
    <property type="entry name" value="UBIQUITIN"/>
    <property type="match status" value="1"/>
</dbReference>
<gene>
    <name evidence="1" type="ORF">CICLE_v10013429mg</name>
</gene>
<dbReference type="InterPro" id="IPR029071">
    <property type="entry name" value="Ubiquitin-like_domsf"/>
</dbReference>
<proteinExistence type="predicted"/>
<evidence type="ECO:0008006" key="3">
    <source>
        <dbReference type="Google" id="ProtNLM"/>
    </source>
</evidence>
<dbReference type="STRING" id="85681.V4S3U6"/>
<accession>V4S3U6</accession>
<dbReference type="KEGG" id="cic:CICLE_v10013429mg"/>
<dbReference type="InParanoid" id="V4S3U6"/>
<dbReference type="Proteomes" id="UP000030687">
    <property type="component" value="Unassembled WGS sequence"/>
</dbReference>
<dbReference type="Gramene" id="ESR42058">
    <property type="protein sequence ID" value="ESR42058"/>
    <property type="gene ID" value="CICLE_v10013429mg"/>
</dbReference>
<name>V4S3U6_CITCL</name>
<organism evidence="1 2">
    <name type="scientific">Citrus clementina</name>
    <name type="common">Clementine</name>
    <name type="synonym">Citrus deliciosa x Citrus sinensis</name>
    <dbReference type="NCBI Taxonomy" id="85681"/>
    <lineage>
        <taxon>Eukaryota</taxon>
        <taxon>Viridiplantae</taxon>
        <taxon>Streptophyta</taxon>
        <taxon>Embryophyta</taxon>
        <taxon>Tracheophyta</taxon>
        <taxon>Spermatophyta</taxon>
        <taxon>Magnoliopsida</taxon>
        <taxon>eudicotyledons</taxon>
        <taxon>Gunneridae</taxon>
        <taxon>Pentapetalae</taxon>
        <taxon>rosids</taxon>
        <taxon>malvids</taxon>
        <taxon>Sapindales</taxon>
        <taxon>Rutaceae</taxon>
        <taxon>Aurantioideae</taxon>
        <taxon>Citrus</taxon>
    </lineage>
</organism>
<dbReference type="Gene3D" id="3.10.20.90">
    <property type="entry name" value="Phosphatidylinositol 3-kinase Catalytic Subunit, Chain A, domain 1"/>
    <property type="match status" value="1"/>
</dbReference>
<dbReference type="SUPFAM" id="SSF54236">
    <property type="entry name" value="Ubiquitin-like"/>
    <property type="match status" value="1"/>
</dbReference>
<reference evidence="1 2" key="1">
    <citation type="submission" date="2013-10" db="EMBL/GenBank/DDBJ databases">
        <authorList>
            <consortium name="International Citrus Genome Consortium"/>
            <person name="Jenkins J."/>
            <person name="Schmutz J."/>
            <person name="Prochnik S."/>
            <person name="Rokhsar D."/>
            <person name="Gmitter F."/>
            <person name="Ollitrault P."/>
            <person name="Machado M."/>
            <person name="Talon M."/>
            <person name="Wincker P."/>
            <person name="Jaillon O."/>
            <person name="Morgante M."/>
        </authorList>
    </citation>
    <scope>NUCLEOTIDE SEQUENCE</scope>
    <source>
        <strain evidence="2">cv. Clemenules</strain>
    </source>
</reference>
<dbReference type="EMBL" id="KI536861">
    <property type="protein sequence ID" value="ESR42058.1"/>
    <property type="molecule type" value="Genomic_DNA"/>
</dbReference>
<dbReference type="AlphaFoldDB" id="V4S3U6"/>
<sequence length="83" mass="9421">MITLEIESSDAIDNVKAMFPTGRAKFGLCWKAFQQRLAVKQLEDGCTLAGYKIQKKSSLFLFMDDDVNQCENTRIHTCISELD</sequence>
<dbReference type="InterPro" id="IPR050158">
    <property type="entry name" value="Ubiquitin_ubiquitin-like"/>
</dbReference>